<dbReference type="GO" id="GO:0004821">
    <property type="term" value="F:histidine-tRNA ligase activity"/>
    <property type="evidence" value="ECO:0007669"/>
    <property type="project" value="UniProtKB-UniRule"/>
</dbReference>
<keyword evidence="7 9" id="KW-0030">Aminoacyl-tRNA synthetase</keyword>
<evidence type="ECO:0000256" key="2">
    <source>
        <dbReference type="ARBA" id="ARBA00022490"/>
    </source>
</evidence>
<evidence type="ECO:0000256" key="9">
    <source>
        <dbReference type="HAMAP-Rule" id="MF_00127"/>
    </source>
</evidence>
<dbReference type="InterPro" id="IPR006195">
    <property type="entry name" value="aa-tRNA-synth_II"/>
</dbReference>
<gene>
    <name evidence="9" type="primary">hisS</name>
    <name evidence="12" type="ORF">B7O87_01760</name>
</gene>
<dbReference type="CDD" id="cd00859">
    <property type="entry name" value="HisRS_anticodon"/>
    <property type="match status" value="1"/>
</dbReference>
<dbReference type="Pfam" id="PF13393">
    <property type="entry name" value="tRNA-synt_His"/>
    <property type="match status" value="1"/>
</dbReference>
<dbReference type="InterPro" id="IPR004154">
    <property type="entry name" value="Anticodon-bd"/>
</dbReference>
<dbReference type="GO" id="GO:0005524">
    <property type="term" value="F:ATP binding"/>
    <property type="evidence" value="ECO:0007669"/>
    <property type="project" value="UniProtKB-UniRule"/>
</dbReference>
<dbReference type="RefSeq" id="WP_009341579.1">
    <property type="nucleotide sequence ID" value="NZ_NBYN01000006.1"/>
</dbReference>
<dbReference type="PANTHER" id="PTHR11476">
    <property type="entry name" value="HISTIDYL-TRNA SYNTHETASE"/>
    <property type="match status" value="1"/>
</dbReference>
<dbReference type="PROSITE" id="PS50862">
    <property type="entry name" value="AA_TRNA_LIGASE_II"/>
    <property type="match status" value="1"/>
</dbReference>
<feature type="binding site" evidence="10">
    <location>
        <position position="300"/>
    </location>
    <ligand>
        <name>L-histidine</name>
        <dbReference type="ChEBI" id="CHEBI:57595"/>
    </ligand>
</feature>
<dbReference type="Pfam" id="PF03129">
    <property type="entry name" value="HGTP_anticodon"/>
    <property type="match status" value="1"/>
</dbReference>
<feature type="binding site" evidence="10">
    <location>
        <begin position="304"/>
        <end position="305"/>
    </location>
    <ligand>
        <name>L-histidine</name>
        <dbReference type="ChEBI" id="CHEBI:57595"/>
    </ligand>
</feature>
<comment type="caution">
    <text evidence="12">The sequence shown here is derived from an EMBL/GenBank/DDBJ whole genome shotgun (WGS) entry which is preliminary data.</text>
</comment>
<dbReference type="GO" id="GO:0005737">
    <property type="term" value="C:cytoplasm"/>
    <property type="evidence" value="ECO:0007669"/>
    <property type="project" value="UniProtKB-SubCell"/>
</dbReference>
<dbReference type="InterPro" id="IPR041715">
    <property type="entry name" value="HisRS-like_core"/>
</dbReference>
<dbReference type="SUPFAM" id="SSF52954">
    <property type="entry name" value="Class II aaRS ABD-related"/>
    <property type="match status" value="1"/>
</dbReference>
<evidence type="ECO:0000256" key="8">
    <source>
        <dbReference type="ARBA" id="ARBA00047639"/>
    </source>
</evidence>
<dbReference type="Proteomes" id="UP000192997">
    <property type="component" value="Unassembled WGS sequence"/>
</dbReference>
<dbReference type="CDD" id="cd00773">
    <property type="entry name" value="HisRS-like_core"/>
    <property type="match status" value="1"/>
</dbReference>
<evidence type="ECO:0000256" key="6">
    <source>
        <dbReference type="ARBA" id="ARBA00022917"/>
    </source>
</evidence>
<comment type="subunit">
    <text evidence="9">Homodimer.</text>
</comment>
<comment type="catalytic activity">
    <reaction evidence="8 9">
        <text>tRNA(His) + L-histidine + ATP = L-histidyl-tRNA(His) + AMP + diphosphate + H(+)</text>
        <dbReference type="Rhea" id="RHEA:17313"/>
        <dbReference type="Rhea" id="RHEA-COMP:9665"/>
        <dbReference type="Rhea" id="RHEA-COMP:9689"/>
        <dbReference type="ChEBI" id="CHEBI:15378"/>
        <dbReference type="ChEBI" id="CHEBI:30616"/>
        <dbReference type="ChEBI" id="CHEBI:33019"/>
        <dbReference type="ChEBI" id="CHEBI:57595"/>
        <dbReference type="ChEBI" id="CHEBI:78442"/>
        <dbReference type="ChEBI" id="CHEBI:78527"/>
        <dbReference type="ChEBI" id="CHEBI:456215"/>
        <dbReference type="EC" id="6.1.1.21"/>
    </reaction>
</comment>
<feature type="binding site" evidence="10">
    <location>
        <position position="142"/>
    </location>
    <ligand>
        <name>L-histidine</name>
        <dbReference type="ChEBI" id="CHEBI:57595"/>
    </ligand>
</feature>
<dbReference type="EC" id="6.1.1.21" evidence="9"/>
<dbReference type="GO" id="GO:0006427">
    <property type="term" value="P:histidyl-tRNA aminoacylation"/>
    <property type="evidence" value="ECO:0007669"/>
    <property type="project" value="UniProtKB-UniRule"/>
</dbReference>
<evidence type="ECO:0000256" key="10">
    <source>
        <dbReference type="PIRSR" id="PIRSR001549-1"/>
    </source>
</evidence>
<keyword evidence="6 9" id="KW-0648">Protein biosynthesis</keyword>
<evidence type="ECO:0000256" key="7">
    <source>
        <dbReference type="ARBA" id="ARBA00023146"/>
    </source>
</evidence>
<evidence type="ECO:0000256" key="3">
    <source>
        <dbReference type="ARBA" id="ARBA00022598"/>
    </source>
</evidence>
<dbReference type="Gene3D" id="3.40.50.800">
    <property type="entry name" value="Anticodon-binding domain"/>
    <property type="match status" value="1"/>
</dbReference>
<feature type="domain" description="Aminoacyl-transfer RNA synthetases class-II family profile" evidence="11">
    <location>
        <begin position="29"/>
        <end position="368"/>
    </location>
</feature>
<dbReference type="EMBL" id="NBYN01000006">
    <property type="protein sequence ID" value="OSO97006.1"/>
    <property type="molecule type" value="Genomic_DNA"/>
</dbReference>
<dbReference type="PANTHER" id="PTHR11476:SF7">
    <property type="entry name" value="HISTIDINE--TRNA LIGASE"/>
    <property type="match status" value="1"/>
</dbReference>
<feature type="binding site" evidence="10">
    <location>
        <begin position="98"/>
        <end position="100"/>
    </location>
    <ligand>
        <name>L-histidine</name>
        <dbReference type="ChEBI" id="CHEBI:57595"/>
    </ligand>
</feature>
<evidence type="ECO:0000256" key="1">
    <source>
        <dbReference type="ARBA" id="ARBA00008226"/>
    </source>
</evidence>
<dbReference type="InterPro" id="IPR015807">
    <property type="entry name" value="His-tRNA-ligase"/>
</dbReference>
<dbReference type="InterPro" id="IPR033656">
    <property type="entry name" value="HisRS_anticodon"/>
</dbReference>
<dbReference type="NCBIfam" id="TIGR00442">
    <property type="entry name" value="hisS"/>
    <property type="match status" value="1"/>
</dbReference>
<dbReference type="SUPFAM" id="SSF55681">
    <property type="entry name" value="Class II aaRS and biotin synthetases"/>
    <property type="match status" value="1"/>
</dbReference>
<keyword evidence="4 9" id="KW-0547">Nucleotide-binding</keyword>
<dbReference type="PIRSF" id="PIRSF001549">
    <property type="entry name" value="His-tRNA_synth"/>
    <property type="match status" value="1"/>
</dbReference>
<dbReference type="InterPro" id="IPR004516">
    <property type="entry name" value="HisRS/HisZ"/>
</dbReference>
<organism evidence="12 13">
    <name type="scientific">Cylindrospermopsis raciborskii CENA303</name>
    <dbReference type="NCBI Taxonomy" id="1170769"/>
    <lineage>
        <taxon>Bacteria</taxon>
        <taxon>Bacillati</taxon>
        <taxon>Cyanobacteriota</taxon>
        <taxon>Cyanophyceae</taxon>
        <taxon>Nostocales</taxon>
        <taxon>Aphanizomenonaceae</taxon>
        <taxon>Cylindrospermopsis</taxon>
    </lineage>
</organism>
<dbReference type="AlphaFoldDB" id="A0A1X4GIJ6"/>
<evidence type="ECO:0000313" key="12">
    <source>
        <dbReference type="EMBL" id="OSO97006.1"/>
    </source>
</evidence>
<evidence type="ECO:0000256" key="5">
    <source>
        <dbReference type="ARBA" id="ARBA00022840"/>
    </source>
</evidence>
<reference evidence="13" key="1">
    <citation type="submission" date="2017-04" db="EMBL/GenBank/DDBJ databases">
        <authorList>
            <person name="Abreu V.A."/>
            <person name="Popin R.V."/>
            <person name="Rigonato J."/>
            <person name="Andreote A.P."/>
            <person name="Schaker P.C."/>
            <person name="Hoff-Risseti C."/>
            <person name="Alvarenga D.O."/>
            <person name="Varani A.M."/>
            <person name="Fiore M.F."/>
        </authorList>
    </citation>
    <scope>NUCLEOTIDE SEQUENCE [LARGE SCALE GENOMIC DNA]</scope>
    <source>
        <strain evidence="13">CENA303</strain>
    </source>
</reference>
<comment type="similarity">
    <text evidence="1 9">Belongs to the class-II aminoacyl-tRNA synthetase family.</text>
</comment>
<keyword evidence="5 9" id="KW-0067">ATP-binding</keyword>
<evidence type="ECO:0000256" key="4">
    <source>
        <dbReference type="ARBA" id="ARBA00022741"/>
    </source>
</evidence>
<keyword evidence="2 9" id="KW-0963">Cytoplasm</keyword>
<feature type="binding site" evidence="10">
    <location>
        <position position="128"/>
    </location>
    <ligand>
        <name>L-histidine</name>
        <dbReference type="ChEBI" id="CHEBI:57595"/>
    </ligand>
</feature>
<dbReference type="InterPro" id="IPR036621">
    <property type="entry name" value="Anticodon-bd_dom_sf"/>
</dbReference>
<feature type="binding site" evidence="10">
    <location>
        <position position="146"/>
    </location>
    <ligand>
        <name>L-histidine</name>
        <dbReference type="ChEBI" id="CHEBI:57595"/>
    </ligand>
</feature>
<protein>
    <recommendedName>
        <fullName evidence="9">Histidine--tRNA ligase</fullName>
        <ecNumber evidence="9">6.1.1.21</ecNumber>
    </recommendedName>
    <alternativeName>
        <fullName evidence="9">Histidyl-tRNA synthetase</fullName>
        <shortName evidence="9">HisRS</shortName>
    </alternativeName>
</protein>
<proteinExistence type="inferred from homology"/>
<accession>A0A1X4GIJ6</accession>
<dbReference type="HAMAP" id="MF_00127">
    <property type="entry name" value="His_tRNA_synth"/>
    <property type="match status" value="1"/>
</dbReference>
<comment type="subcellular location">
    <subcellularLocation>
        <location evidence="9">Cytoplasm</location>
    </subcellularLocation>
</comment>
<dbReference type="InterPro" id="IPR045864">
    <property type="entry name" value="aa-tRNA-synth_II/BPL/LPL"/>
</dbReference>
<evidence type="ECO:0000259" key="11">
    <source>
        <dbReference type="PROSITE" id="PS50862"/>
    </source>
</evidence>
<sequence length="477" mass="52989">MTRNEKINFATPSGFPEFLPGEKRLELYLLDTIRKVFESYGFTPIETPAVERLEVLQAKGNQGDNIIYGIEPILPPNRQLERDKSGETGAEARALKFDQTVPLAAYIARHLNELTFPFARYQMDMVFRGERAKDGRFRQFRQCDIDVVGRDKLSLLYDAQMPAIITEIFAAINIGDFVIRINNRKILSGFFQSLGVAQEQIKTCIGIIDNLEKIGESQVQQELEKTGISLEQSQKIIEFINIDGNVDDVLDKLKHLAVNLPQAEGFNLNLGVSELEAVIDGVKNLGVPAQRFCIDLSIARGLNYYTGTVYETTLIGHESLGSICSGGRYEELVGIFLGEKMPGVGISIGLSRLINRLLKADILQKLPPTPAQVMVVNIQEDLMPIYLQVSQQLRRAGINVVTNFEKKQLGKQFQLADKQGIRFCVIIGSQEAANAKSCLKDLSTGEQIEVPLPNLAPTLQQILQPTPSHGGSDTLWG</sequence>
<evidence type="ECO:0000313" key="13">
    <source>
        <dbReference type="Proteomes" id="UP000192997"/>
    </source>
</evidence>
<name>A0A1X4GIJ6_9CYAN</name>
<dbReference type="Gene3D" id="3.30.930.10">
    <property type="entry name" value="Bira Bifunctional Protein, Domain 2"/>
    <property type="match status" value="1"/>
</dbReference>
<keyword evidence="3 9" id="KW-0436">Ligase</keyword>